<dbReference type="STRING" id="195105.CN97_19845"/>
<protein>
    <submittedName>
        <fullName evidence="1">Uncharacterized protein</fullName>
    </submittedName>
</protein>
<proteinExistence type="predicted"/>
<dbReference type="Pfam" id="PF05045">
    <property type="entry name" value="RgpF"/>
    <property type="match status" value="1"/>
</dbReference>
<dbReference type="AlphaFoldDB" id="A0A086Y139"/>
<dbReference type="InterPro" id="IPR007739">
    <property type="entry name" value="RgpF"/>
</dbReference>
<sequence>MALKSGLGWRGKALREINRLRHQVTDALSVLPDRSATRRYDARFSKAVLLREGAQRAGDRVALVLLYQPAGIAPSTLAMLDHLLGRGYVPLVISNAALQADAADVLARSAFVMERPNFGYDFGGYRDGLRVLEEQGLDPEWLLILNDSIWFPLREDETMIARMEASGSPFLGAMYELKGNRVHRSHYESYFFLVSRAARRSAAFRDYWRDYLMSSTKRKVLQRGEKGFSQAMFAGGFAPSGLASRQAFLDHVATADDGWLRKTLDYAAYSEDALAQERDAILALPDGDAFRDRARDHIRRASAGGTYHDTFHWGAAVLFGLSFMKKRNRAQTVEMRRQYLRAVAAGDLAPPLPVMLAEIRASVPEGRP</sequence>
<organism evidence="1 2">
    <name type="scientific">Haematobacter massiliensis</name>
    <dbReference type="NCBI Taxonomy" id="195105"/>
    <lineage>
        <taxon>Bacteria</taxon>
        <taxon>Pseudomonadati</taxon>
        <taxon>Pseudomonadota</taxon>
        <taxon>Alphaproteobacteria</taxon>
        <taxon>Rhodobacterales</taxon>
        <taxon>Paracoccaceae</taxon>
        <taxon>Haematobacter</taxon>
    </lineage>
</organism>
<name>A0A086Y139_9RHOB</name>
<reference evidence="1 2" key="1">
    <citation type="submission" date="2014-03" db="EMBL/GenBank/DDBJ databases">
        <title>Genome of Haematobacter massiliensis CCUG 47968.</title>
        <authorList>
            <person name="Wang D."/>
            <person name="Wang G."/>
        </authorList>
    </citation>
    <scope>NUCLEOTIDE SEQUENCE [LARGE SCALE GENOMIC DNA]</scope>
    <source>
        <strain evidence="1 2">CCUG 47968</strain>
    </source>
</reference>
<evidence type="ECO:0000313" key="2">
    <source>
        <dbReference type="Proteomes" id="UP000028826"/>
    </source>
</evidence>
<keyword evidence="2" id="KW-1185">Reference proteome</keyword>
<gene>
    <name evidence="1" type="ORF">CN97_19845</name>
</gene>
<evidence type="ECO:0000313" key="1">
    <source>
        <dbReference type="EMBL" id="KFI27989.1"/>
    </source>
</evidence>
<comment type="caution">
    <text evidence="1">The sequence shown here is derived from an EMBL/GenBank/DDBJ whole genome shotgun (WGS) entry which is preliminary data.</text>
</comment>
<dbReference type="RefSeq" id="WP_051911247.1">
    <property type="nucleotide sequence ID" value="NZ_CAMIFG010000123.1"/>
</dbReference>
<dbReference type="eggNOG" id="COG3754">
    <property type="taxonomic scope" value="Bacteria"/>
</dbReference>
<accession>A0A086Y139</accession>
<dbReference type="Proteomes" id="UP000028826">
    <property type="component" value="Unassembled WGS sequence"/>
</dbReference>
<dbReference type="EMBL" id="JGYG01000009">
    <property type="protein sequence ID" value="KFI27989.1"/>
    <property type="molecule type" value="Genomic_DNA"/>
</dbReference>
<dbReference type="OrthoDB" id="8849801at2"/>